<evidence type="ECO:0000313" key="1">
    <source>
        <dbReference type="EMBL" id="GGK10513.1"/>
    </source>
</evidence>
<evidence type="ECO:0000313" key="2">
    <source>
        <dbReference type="Proteomes" id="UP000635983"/>
    </source>
</evidence>
<dbReference type="RefSeq" id="WP_188986093.1">
    <property type="nucleotide sequence ID" value="NZ_BMPO01000014.1"/>
</dbReference>
<proteinExistence type="predicted"/>
<keyword evidence="2" id="KW-1185">Reference proteome</keyword>
<reference evidence="1" key="1">
    <citation type="journal article" date="2014" name="Int. J. Syst. Evol. Microbiol.">
        <title>Complete genome sequence of Corynebacterium casei LMG S-19264T (=DSM 44701T), isolated from a smear-ripened cheese.</title>
        <authorList>
            <consortium name="US DOE Joint Genome Institute (JGI-PGF)"/>
            <person name="Walter F."/>
            <person name="Albersmeier A."/>
            <person name="Kalinowski J."/>
            <person name="Ruckert C."/>
        </authorList>
    </citation>
    <scope>NUCLEOTIDE SEQUENCE</scope>
    <source>
        <strain evidence="1">JCM 30078</strain>
    </source>
</reference>
<gene>
    <name evidence="1" type="ORF">GCM10009304_40630</name>
</gene>
<dbReference type="EMBL" id="BMPO01000014">
    <property type="protein sequence ID" value="GGK10513.1"/>
    <property type="molecule type" value="Genomic_DNA"/>
</dbReference>
<sequence length="79" mass="9070">MHDLKRYSISYRLNGEPDALIMEGFDAPTLDQVRLQLLIKHVPEPQVVEDAPWEEHLQSSLESRSAELGLSDIEVERID</sequence>
<protein>
    <submittedName>
        <fullName evidence="1">Uncharacterized protein</fullName>
    </submittedName>
</protein>
<reference evidence="1" key="2">
    <citation type="submission" date="2020-09" db="EMBL/GenBank/DDBJ databases">
        <authorList>
            <person name="Sun Q."/>
            <person name="Ohkuma M."/>
        </authorList>
    </citation>
    <scope>NUCLEOTIDE SEQUENCE</scope>
    <source>
        <strain evidence="1">JCM 30078</strain>
    </source>
</reference>
<dbReference type="AlphaFoldDB" id="A0A917Q588"/>
<organism evidence="1 2">
    <name type="scientific">Pseudomonas matsuisoli</name>
    <dbReference type="NCBI Taxonomy" id="1515666"/>
    <lineage>
        <taxon>Bacteria</taxon>
        <taxon>Pseudomonadati</taxon>
        <taxon>Pseudomonadota</taxon>
        <taxon>Gammaproteobacteria</taxon>
        <taxon>Pseudomonadales</taxon>
        <taxon>Pseudomonadaceae</taxon>
        <taxon>Pseudomonas</taxon>
    </lineage>
</organism>
<name>A0A917Q588_9PSED</name>
<comment type="caution">
    <text evidence="1">The sequence shown here is derived from an EMBL/GenBank/DDBJ whole genome shotgun (WGS) entry which is preliminary data.</text>
</comment>
<dbReference type="Proteomes" id="UP000635983">
    <property type="component" value="Unassembled WGS sequence"/>
</dbReference>
<accession>A0A917Q588</accession>